<protein>
    <recommendedName>
        <fullName evidence="3">CCDC92/74 N-terminal domain-containing protein</fullName>
    </recommendedName>
</protein>
<comment type="caution">
    <text evidence="4">The sequence shown here is derived from an EMBL/GenBank/DDBJ whole genome shotgun (WGS) entry which is preliminary data.</text>
</comment>
<proteinExistence type="predicted"/>
<feature type="compositionally biased region" description="Low complexity" evidence="2">
    <location>
        <begin position="1"/>
        <end position="15"/>
    </location>
</feature>
<dbReference type="InterPro" id="IPR040370">
    <property type="entry name" value="CCDC74A/CCDC74B/CCDC92"/>
</dbReference>
<accession>A0AAD5XL42</accession>
<dbReference type="PANTHER" id="PTHR14882">
    <property type="entry name" value="COILED-COIL DOMAIN-CONTAINING 74A"/>
    <property type="match status" value="1"/>
</dbReference>
<evidence type="ECO:0000313" key="4">
    <source>
        <dbReference type="EMBL" id="KAJ3175233.1"/>
    </source>
</evidence>
<keyword evidence="1" id="KW-0175">Coiled coil</keyword>
<feature type="compositionally biased region" description="Pro residues" evidence="2">
    <location>
        <begin position="70"/>
        <end position="79"/>
    </location>
</feature>
<sequence>MPAAVASPPSAVHSSEFVRACSGSSAGFRPVTSANGGNLSNPARHLPPRPTSTTAINVTATSVSQTTQQPRPPSVPPHHPQQQAPPHSPRSAARISALERTIEYMQVQHTALLKGLHEEVAKLQLICSDLSVELVKTKALAASSPVSNADDDALRDIDTYGINADISKPTDGLSPINTTTTTTTFAGPERLRAELPPVTRAPHAPTGRGRGHGVLTRRLLDSPSQSAAALAAEEILAAYVAAATGEGNAAVAVGAAASAKLVVLPPIRYDADASEDEDVAERAI</sequence>
<feature type="compositionally biased region" description="Low complexity" evidence="2">
    <location>
        <begin position="58"/>
        <end position="69"/>
    </location>
</feature>
<evidence type="ECO:0000259" key="3">
    <source>
        <dbReference type="Pfam" id="PF14916"/>
    </source>
</evidence>
<dbReference type="Proteomes" id="UP001212152">
    <property type="component" value="Unassembled WGS sequence"/>
</dbReference>
<name>A0AAD5XL42_9FUNG</name>
<feature type="compositionally biased region" description="Low complexity" evidence="2">
    <location>
        <begin position="80"/>
        <end position="93"/>
    </location>
</feature>
<organism evidence="4 5">
    <name type="scientific">Geranomyces variabilis</name>
    <dbReference type="NCBI Taxonomy" id="109894"/>
    <lineage>
        <taxon>Eukaryota</taxon>
        <taxon>Fungi</taxon>
        <taxon>Fungi incertae sedis</taxon>
        <taxon>Chytridiomycota</taxon>
        <taxon>Chytridiomycota incertae sedis</taxon>
        <taxon>Chytridiomycetes</taxon>
        <taxon>Spizellomycetales</taxon>
        <taxon>Powellomycetaceae</taxon>
        <taxon>Geranomyces</taxon>
    </lineage>
</organism>
<evidence type="ECO:0000313" key="5">
    <source>
        <dbReference type="Proteomes" id="UP001212152"/>
    </source>
</evidence>
<keyword evidence="5" id="KW-1185">Reference proteome</keyword>
<feature type="domain" description="CCDC92/74 N-terminal" evidence="3">
    <location>
        <begin position="93"/>
        <end position="137"/>
    </location>
</feature>
<dbReference type="InterPro" id="IPR039496">
    <property type="entry name" value="CCDC92/74_N"/>
</dbReference>
<dbReference type="Pfam" id="PF14916">
    <property type="entry name" value="CCDC92"/>
    <property type="match status" value="1"/>
</dbReference>
<evidence type="ECO:0000256" key="2">
    <source>
        <dbReference type="SAM" id="MobiDB-lite"/>
    </source>
</evidence>
<feature type="region of interest" description="Disordered" evidence="2">
    <location>
        <begin position="1"/>
        <end position="93"/>
    </location>
</feature>
<reference evidence="4" key="1">
    <citation type="submission" date="2020-05" db="EMBL/GenBank/DDBJ databases">
        <title>Phylogenomic resolution of chytrid fungi.</title>
        <authorList>
            <person name="Stajich J.E."/>
            <person name="Amses K."/>
            <person name="Simmons R."/>
            <person name="Seto K."/>
            <person name="Myers J."/>
            <person name="Bonds A."/>
            <person name="Quandt C.A."/>
            <person name="Barry K."/>
            <person name="Liu P."/>
            <person name="Grigoriev I."/>
            <person name="Longcore J.E."/>
            <person name="James T.Y."/>
        </authorList>
    </citation>
    <scope>NUCLEOTIDE SEQUENCE</scope>
    <source>
        <strain evidence="4">JEL0379</strain>
    </source>
</reference>
<dbReference type="AlphaFoldDB" id="A0AAD5XL42"/>
<feature type="compositionally biased region" description="Polar residues" evidence="2">
    <location>
        <begin position="32"/>
        <end position="41"/>
    </location>
</feature>
<dbReference type="PANTHER" id="PTHR14882:SF1">
    <property type="entry name" value="CCDC92 DOMAIN-CONTAINING PROTEIN"/>
    <property type="match status" value="1"/>
</dbReference>
<dbReference type="EMBL" id="JADGJQ010000054">
    <property type="protein sequence ID" value="KAJ3175233.1"/>
    <property type="molecule type" value="Genomic_DNA"/>
</dbReference>
<evidence type="ECO:0000256" key="1">
    <source>
        <dbReference type="ARBA" id="ARBA00023054"/>
    </source>
</evidence>
<gene>
    <name evidence="4" type="ORF">HDU87_006315</name>
</gene>